<protein>
    <recommendedName>
        <fullName evidence="4">YfiR family protein</fullName>
    </recommendedName>
</protein>
<feature type="signal peptide" evidence="1">
    <location>
        <begin position="1"/>
        <end position="27"/>
    </location>
</feature>
<keyword evidence="1" id="KW-0732">Signal</keyword>
<feature type="chain" id="PRO_5014750962" description="YfiR family protein" evidence="1">
    <location>
        <begin position="28"/>
        <end position="175"/>
    </location>
</feature>
<dbReference type="Pfam" id="PF13689">
    <property type="entry name" value="DUF4154"/>
    <property type="match status" value="1"/>
</dbReference>
<reference evidence="2 3" key="1">
    <citation type="submission" date="2016-10" db="EMBL/GenBank/DDBJ databases">
        <authorList>
            <person name="de Groot N.N."/>
        </authorList>
    </citation>
    <scope>NUCLEOTIDE SEQUENCE [LARGE SCALE GENOMIC DNA]</scope>
    <source>
        <strain evidence="2">MBHS1</strain>
    </source>
</reference>
<gene>
    <name evidence="2" type="ORF">MBHS_04546</name>
</gene>
<dbReference type="OrthoDB" id="277577at2"/>
<evidence type="ECO:0000256" key="1">
    <source>
        <dbReference type="SAM" id="SignalP"/>
    </source>
</evidence>
<evidence type="ECO:0000313" key="3">
    <source>
        <dbReference type="Proteomes" id="UP000236724"/>
    </source>
</evidence>
<name>A0A1H6FI11_9GAMM</name>
<dbReference type="AlphaFoldDB" id="A0A1H6FI11"/>
<dbReference type="RefSeq" id="WP_103922174.1">
    <property type="nucleotide sequence ID" value="NZ_FMSV02000555.1"/>
</dbReference>
<evidence type="ECO:0000313" key="2">
    <source>
        <dbReference type="EMBL" id="SEH08654.1"/>
    </source>
</evidence>
<accession>A0A1H6FI11</accession>
<dbReference type="EMBL" id="FMSV02000555">
    <property type="protein sequence ID" value="SEH08654.1"/>
    <property type="molecule type" value="Genomic_DNA"/>
</dbReference>
<proteinExistence type="predicted"/>
<dbReference type="Proteomes" id="UP000236724">
    <property type="component" value="Unassembled WGS sequence"/>
</dbReference>
<organism evidence="2 3">
    <name type="scientific">Candidatus Venteria ishoeyi</name>
    <dbReference type="NCBI Taxonomy" id="1899563"/>
    <lineage>
        <taxon>Bacteria</taxon>
        <taxon>Pseudomonadati</taxon>
        <taxon>Pseudomonadota</taxon>
        <taxon>Gammaproteobacteria</taxon>
        <taxon>Thiotrichales</taxon>
        <taxon>Thiotrichaceae</taxon>
        <taxon>Venteria</taxon>
    </lineage>
</organism>
<dbReference type="InterPro" id="IPR025293">
    <property type="entry name" value="YfiR/HmsC-like"/>
</dbReference>
<keyword evidence="3" id="KW-1185">Reference proteome</keyword>
<evidence type="ECO:0008006" key="4">
    <source>
        <dbReference type="Google" id="ProtNLM"/>
    </source>
</evidence>
<sequence>MHTTPNWLQLLLILVLTFASPSSSVLAANKDEYTNKARHLYQFARHIQWPRSSTLLVCVIGPDPFGKKLDQFLQGKRIGGRKLIPKRLSGSHQVSGCHMLFISGKLKSQQITKILTKTKGKIITVGEVPGFIQKGGLLNFIMSKQHVRYEVNHSLAKKKGLKFAYPLIKMAKKRF</sequence>